<feature type="transmembrane region" description="Helical" evidence="1">
    <location>
        <begin position="241"/>
        <end position="262"/>
    </location>
</feature>
<feature type="transmembrane region" description="Helical" evidence="1">
    <location>
        <begin position="213"/>
        <end position="234"/>
    </location>
</feature>
<sequence length="299" mass="32578">MAPHLPFPSLNAVYRHDALLPSVVTAYLCASVSGVFVNKYLTTASEYKFPYSTVMVLLQLIIALIFAQLWKRMPARGMEKSMAMHLPVPDPRPSRSLVSYTGAYHLSWSIAFLQPDLLPNSPLLAQKGNPADSRRDQLLSCPMRRALALLPTTPHHPGVSSALAALTAFRNNVGQFLQWHLIMAVCAVLPVAVLSGEVGTAYRSVLFFDELGFWIQVVVGAALAMASHALMALIIKHACPLTVMVASTAKTCLQAILASFIFRNAMSGYQFTCLLVSLLSAAFYARTSTTKPLSSVYSM</sequence>
<dbReference type="InParanoid" id="A0A168L9N8"/>
<dbReference type="Proteomes" id="UP000078561">
    <property type="component" value="Unassembled WGS sequence"/>
</dbReference>
<evidence type="ECO:0008006" key="4">
    <source>
        <dbReference type="Google" id="ProtNLM"/>
    </source>
</evidence>
<reference evidence="2" key="1">
    <citation type="submission" date="2016-04" db="EMBL/GenBank/DDBJ databases">
        <authorList>
            <person name="Evans L.H."/>
            <person name="Alamgir A."/>
            <person name="Owens N."/>
            <person name="Weber N.D."/>
            <person name="Virtaneva K."/>
            <person name="Barbian K."/>
            <person name="Babar A."/>
            <person name="Rosenke K."/>
        </authorList>
    </citation>
    <scope>NUCLEOTIDE SEQUENCE [LARGE SCALE GENOMIC DNA]</scope>
    <source>
        <strain evidence="2">CBS 101.48</strain>
    </source>
</reference>
<organism evidence="2">
    <name type="scientific">Absidia glauca</name>
    <name type="common">Pin mould</name>
    <dbReference type="NCBI Taxonomy" id="4829"/>
    <lineage>
        <taxon>Eukaryota</taxon>
        <taxon>Fungi</taxon>
        <taxon>Fungi incertae sedis</taxon>
        <taxon>Mucoromycota</taxon>
        <taxon>Mucoromycotina</taxon>
        <taxon>Mucoromycetes</taxon>
        <taxon>Mucorales</taxon>
        <taxon>Cunninghamellaceae</taxon>
        <taxon>Absidia</taxon>
    </lineage>
</organism>
<keyword evidence="1" id="KW-0812">Transmembrane</keyword>
<feature type="transmembrane region" description="Helical" evidence="1">
    <location>
        <begin position="176"/>
        <end position="193"/>
    </location>
</feature>
<evidence type="ECO:0000313" key="3">
    <source>
        <dbReference type="Proteomes" id="UP000078561"/>
    </source>
</evidence>
<evidence type="ECO:0000313" key="2">
    <source>
        <dbReference type="EMBL" id="SAL96347.1"/>
    </source>
</evidence>
<gene>
    <name evidence="2" type="primary">ABSGL_01743.1 scaffold 2091</name>
</gene>
<name>A0A168L9N8_ABSGL</name>
<proteinExistence type="predicted"/>
<dbReference type="OrthoDB" id="5547497at2759"/>
<keyword evidence="3" id="KW-1185">Reference proteome</keyword>
<dbReference type="EMBL" id="LT550921">
    <property type="protein sequence ID" value="SAL96347.1"/>
    <property type="molecule type" value="Genomic_DNA"/>
</dbReference>
<feature type="transmembrane region" description="Helical" evidence="1">
    <location>
        <begin position="49"/>
        <end position="70"/>
    </location>
</feature>
<keyword evidence="1" id="KW-0472">Membrane</keyword>
<protein>
    <recommendedName>
        <fullName evidence="4">Sugar phosphate transporter domain-containing protein</fullName>
    </recommendedName>
</protein>
<accession>A0A168L9N8</accession>
<keyword evidence="1" id="KW-1133">Transmembrane helix</keyword>
<dbReference type="STRING" id="4829.A0A168L9N8"/>
<evidence type="ECO:0000256" key="1">
    <source>
        <dbReference type="SAM" id="Phobius"/>
    </source>
</evidence>
<dbReference type="AlphaFoldDB" id="A0A168L9N8"/>
<feature type="transmembrane region" description="Helical" evidence="1">
    <location>
        <begin position="268"/>
        <end position="285"/>
    </location>
</feature>